<dbReference type="InterPro" id="IPR013094">
    <property type="entry name" value="AB_hydrolase_3"/>
</dbReference>
<dbReference type="GO" id="GO:0017000">
    <property type="term" value="P:antibiotic biosynthetic process"/>
    <property type="evidence" value="ECO:0007669"/>
    <property type="project" value="UniProtKB-ARBA"/>
</dbReference>
<dbReference type="SUPFAM" id="SSF53474">
    <property type="entry name" value="alpha/beta-Hydrolases"/>
    <property type="match status" value="1"/>
</dbReference>
<evidence type="ECO:0000313" key="3">
    <source>
        <dbReference type="Proteomes" id="UP000042958"/>
    </source>
</evidence>
<protein>
    <recommendedName>
        <fullName evidence="1">Alpha/beta hydrolase fold-3 domain-containing protein</fullName>
    </recommendedName>
</protein>
<dbReference type="Gene3D" id="3.40.50.1820">
    <property type="entry name" value="alpha/beta hydrolase"/>
    <property type="match status" value="1"/>
</dbReference>
<dbReference type="InterPro" id="IPR050466">
    <property type="entry name" value="Carboxylest/Gibb_receptor"/>
</dbReference>
<sequence length="345" mass="38325">MVPSSEDILNGSRPDPEFEKIATKAAAPPLPSDVDISDLRNVTNAAKATTREAHGLDARVSEHDIEIPTGDASIIIARVYSPTEITTEHNLPLFVFFHGGGFCIGSRYDDYEANRAVALRNKVIIISPDYRLAPEYPFPTAVQDELDTLKWVAANRHKIHPSASLSAGIIVGGTSSGGNIANAVVYLNRNQASPVKVTGQFLSVAPLIPAPVVPDKYRQDYTSAEQSKAFSIPPPELTQLFLSAYKPDIHSPLMVPFNHPKGHGSIPPTYFQVCGLDALRDDSLIYERVLREENGIATRLDFYPGLPHHFWEFFPQLRQHIHRRIEDTVNGIQWLLEEGRQHHVF</sequence>
<dbReference type="OrthoDB" id="408631at2759"/>
<dbReference type="GO" id="GO:0072330">
    <property type="term" value="P:monocarboxylic acid biosynthetic process"/>
    <property type="evidence" value="ECO:0007669"/>
    <property type="project" value="UniProtKB-ARBA"/>
</dbReference>
<dbReference type="AlphaFoldDB" id="A0A0F7TV53"/>
<dbReference type="InterPro" id="IPR029058">
    <property type="entry name" value="AB_hydrolase_fold"/>
</dbReference>
<evidence type="ECO:0000259" key="1">
    <source>
        <dbReference type="Pfam" id="PF07859"/>
    </source>
</evidence>
<dbReference type="PANTHER" id="PTHR23024">
    <property type="entry name" value="ARYLACETAMIDE DEACETYLASE"/>
    <property type="match status" value="1"/>
</dbReference>
<dbReference type="Proteomes" id="UP000042958">
    <property type="component" value="Unassembled WGS sequence"/>
</dbReference>
<reference evidence="3" key="1">
    <citation type="journal article" date="2015" name="Genome Announc.">
        <title>Draft genome sequence of the fungus Penicillium brasilianum MG11.</title>
        <authorList>
            <person name="Horn F."/>
            <person name="Linde J."/>
            <person name="Mattern D.J."/>
            <person name="Walther G."/>
            <person name="Guthke R."/>
            <person name="Brakhage A.A."/>
            <person name="Valiante V."/>
        </authorList>
    </citation>
    <scope>NUCLEOTIDE SEQUENCE [LARGE SCALE GENOMIC DNA]</scope>
    <source>
        <strain evidence="3">MG11</strain>
    </source>
</reference>
<feature type="domain" description="Alpha/beta hydrolase fold-3" evidence="1">
    <location>
        <begin position="94"/>
        <end position="311"/>
    </location>
</feature>
<gene>
    <name evidence="2" type="ORF">PMG11_09167</name>
</gene>
<dbReference type="EMBL" id="CDHK01000008">
    <property type="protein sequence ID" value="CEJ60598.1"/>
    <property type="molecule type" value="Genomic_DNA"/>
</dbReference>
<evidence type="ECO:0000313" key="2">
    <source>
        <dbReference type="EMBL" id="CEJ60598.1"/>
    </source>
</evidence>
<dbReference type="GO" id="GO:0016787">
    <property type="term" value="F:hydrolase activity"/>
    <property type="evidence" value="ECO:0007669"/>
    <property type="project" value="InterPro"/>
</dbReference>
<accession>A0A0F7TV53</accession>
<dbReference type="STRING" id="104259.A0A0F7TV53"/>
<proteinExistence type="predicted"/>
<dbReference type="Pfam" id="PF07859">
    <property type="entry name" value="Abhydrolase_3"/>
    <property type="match status" value="1"/>
</dbReference>
<organism evidence="2 3">
    <name type="scientific">Penicillium brasilianum</name>
    <dbReference type="NCBI Taxonomy" id="104259"/>
    <lineage>
        <taxon>Eukaryota</taxon>
        <taxon>Fungi</taxon>
        <taxon>Dikarya</taxon>
        <taxon>Ascomycota</taxon>
        <taxon>Pezizomycotina</taxon>
        <taxon>Eurotiomycetes</taxon>
        <taxon>Eurotiomycetidae</taxon>
        <taxon>Eurotiales</taxon>
        <taxon>Aspergillaceae</taxon>
        <taxon>Penicillium</taxon>
    </lineage>
</organism>
<name>A0A0F7TV53_PENBI</name>
<dbReference type="PANTHER" id="PTHR23024:SF643">
    <property type="entry name" value="AB HYDROLASE SUPERFAMILY PROTEIN B1A11.02"/>
    <property type="match status" value="1"/>
</dbReference>
<keyword evidence="3" id="KW-1185">Reference proteome</keyword>